<proteinExistence type="predicted"/>
<evidence type="ECO:0000256" key="1">
    <source>
        <dbReference type="SAM" id="MobiDB-lite"/>
    </source>
</evidence>
<name>A0AAW1MVZ3_POPJA</name>
<gene>
    <name evidence="2" type="ORF">QE152_g4356</name>
</gene>
<feature type="region of interest" description="Disordered" evidence="1">
    <location>
        <begin position="31"/>
        <end position="71"/>
    </location>
</feature>
<dbReference type="EMBL" id="JASPKY010000022">
    <property type="protein sequence ID" value="KAK9752289.1"/>
    <property type="molecule type" value="Genomic_DNA"/>
</dbReference>
<sequence>MAERKIQELDEKSLRLFITEMLAIYSQKFGSYNDATNDPKTEFTHPRKMKKRRTTQTDTPETDASRYNALS</sequence>
<accession>A0AAW1MVZ3</accession>
<evidence type="ECO:0000313" key="2">
    <source>
        <dbReference type="EMBL" id="KAK9752289.1"/>
    </source>
</evidence>
<keyword evidence="3" id="KW-1185">Reference proteome</keyword>
<evidence type="ECO:0000313" key="3">
    <source>
        <dbReference type="Proteomes" id="UP001458880"/>
    </source>
</evidence>
<dbReference type="AlphaFoldDB" id="A0AAW1MVZ3"/>
<protein>
    <submittedName>
        <fullName evidence="2">Uncharacterized protein</fullName>
    </submittedName>
</protein>
<comment type="caution">
    <text evidence="2">The sequence shown here is derived from an EMBL/GenBank/DDBJ whole genome shotgun (WGS) entry which is preliminary data.</text>
</comment>
<dbReference type="Proteomes" id="UP001458880">
    <property type="component" value="Unassembled WGS sequence"/>
</dbReference>
<organism evidence="2 3">
    <name type="scientific">Popillia japonica</name>
    <name type="common">Japanese beetle</name>
    <dbReference type="NCBI Taxonomy" id="7064"/>
    <lineage>
        <taxon>Eukaryota</taxon>
        <taxon>Metazoa</taxon>
        <taxon>Ecdysozoa</taxon>
        <taxon>Arthropoda</taxon>
        <taxon>Hexapoda</taxon>
        <taxon>Insecta</taxon>
        <taxon>Pterygota</taxon>
        <taxon>Neoptera</taxon>
        <taxon>Endopterygota</taxon>
        <taxon>Coleoptera</taxon>
        <taxon>Polyphaga</taxon>
        <taxon>Scarabaeiformia</taxon>
        <taxon>Scarabaeidae</taxon>
        <taxon>Rutelinae</taxon>
        <taxon>Popillia</taxon>
    </lineage>
</organism>
<reference evidence="2 3" key="1">
    <citation type="journal article" date="2024" name="BMC Genomics">
        <title>De novo assembly and annotation of Popillia japonica's genome with initial clues to its potential as an invasive pest.</title>
        <authorList>
            <person name="Cucini C."/>
            <person name="Boschi S."/>
            <person name="Funari R."/>
            <person name="Cardaioli E."/>
            <person name="Iannotti N."/>
            <person name="Marturano G."/>
            <person name="Paoli F."/>
            <person name="Bruttini M."/>
            <person name="Carapelli A."/>
            <person name="Frati F."/>
            <person name="Nardi F."/>
        </authorList>
    </citation>
    <scope>NUCLEOTIDE SEQUENCE [LARGE SCALE GENOMIC DNA]</scope>
    <source>
        <strain evidence="2">DMR45628</strain>
    </source>
</reference>